<name>A0A377GNV8_9FUSO</name>
<evidence type="ECO:0000313" key="4">
    <source>
        <dbReference type="Proteomes" id="UP000255328"/>
    </source>
</evidence>
<reference evidence="3 4" key="1">
    <citation type="submission" date="2018-06" db="EMBL/GenBank/DDBJ databases">
        <authorList>
            <consortium name="Pathogen Informatics"/>
            <person name="Doyle S."/>
        </authorList>
    </citation>
    <scope>NUCLEOTIDE SEQUENCE [LARGE SCALE GENOMIC DNA]</scope>
    <source>
        <strain evidence="3 4">NCTC10723</strain>
    </source>
</reference>
<proteinExistence type="predicted"/>
<feature type="signal peptide" evidence="2">
    <location>
        <begin position="1"/>
        <end position="20"/>
    </location>
</feature>
<dbReference type="EMBL" id="UGGU01000001">
    <property type="protein sequence ID" value="STO26895.1"/>
    <property type="molecule type" value="Genomic_DNA"/>
</dbReference>
<protein>
    <submittedName>
        <fullName evidence="3">Conjugal transfer protein TrbC</fullName>
    </submittedName>
</protein>
<feature type="chain" id="PRO_5016573291" evidence="2">
    <location>
        <begin position="21"/>
        <end position="100"/>
    </location>
</feature>
<keyword evidence="4" id="KW-1185">Reference proteome</keyword>
<dbReference type="Proteomes" id="UP000255328">
    <property type="component" value="Unassembled WGS sequence"/>
</dbReference>
<evidence type="ECO:0000256" key="1">
    <source>
        <dbReference type="SAM" id="Phobius"/>
    </source>
</evidence>
<evidence type="ECO:0000313" key="3">
    <source>
        <dbReference type="EMBL" id="STO26895.1"/>
    </source>
</evidence>
<dbReference type="AlphaFoldDB" id="A0A377GNV8"/>
<dbReference type="OrthoDB" id="89655at2"/>
<keyword evidence="1" id="KW-0812">Transmembrane</keyword>
<keyword evidence="2" id="KW-0732">Signal</keyword>
<keyword evidence="1" id="KW-1133">Transmembrane helix</keyword>
<sequence length="100" mass="10445">MLKKFKIGMLSLFWSVATFASTNSKMVWESPADEISKSISGPMAKVIALVVIVASAFGWVLTQDSGIMGKIIRIVVALAVVGGASVLLGLFNITGGVMIG</sequence>
<feature type="transmembrane region" description="Helical" evidence="1">
    <location>
        <begin position="42"/>
        <end position="62"/>
    </location>
</feature>
<feature type="transmembrane region" description="Helical" evidence="1">
    <location>
        <begin position="74"/>
        <end position="99"/>
    </location>
</feature>
<evidence type="ECO:0000256" key="2">
    <source>
        <dbReference type="SAM" id="SignalP"/>
    </source>
</evidence>
<dbReference type="InterPro" id="IPR007039">
    <property type="entry name" value="TrbC/VirB2"/>
</dbReference>
<dbReference type="RefSeq" id="WP_115268187.1">
    <property type="nucleotide sequence ID" value="NZ_UGGU01000001.1"/>
</dbReference>
<dbReference type="Pfam" id="PF04956">
    <property type="entry name" value="TrbC"/>
    <property type="match status" value="1"/>
</dbReference>
<accession>A0A377GNV8</accession>
<gene>
    <name evidence="3" type="ORF">NCTC10723_00035</name>
</gene>
<organism evidence="3 4">
    <name type="scientific">Fusobacterium necrogenes</name>
    <dbReference type="NCBI Taxonomy" id="858"/>
    <lineage>
        <taxon>Bacteria</taxon>
        <taxon>Fusobacteriati</taxon>
        <taxon>Fusobacteriota</taxon>
        <taxon>Fusobacteriia</taxon>
        <taxon>Fusobacteriales</taxon>
        <taxon>Fusobacteriaceae</taxon>
        <taxon>Fusobacterium</taxon>
    </lineage>
</organism>
<keyword evidence="1" id="KW-0472">Membrane</keyword>